<sequence length="534" mass="60087">MIAAYQRISRADGDLGKDGKDKSNSIENQKELIQRYISCKESLQNVPVMDFVDDGYTGSNFDRPGFQQMMDGVRNGKIDTIIVKDLSRFGRDYIGVGEYMEQIFPLLGVRLIAINDNYDSNNYKGTTLGMDVIVSNLVNTMYCRDAGKKLRTANQVKWRKGITTASAAPFGYQFDPDKKGAFIVDPPAAKIVRRIFDLAILGLGTREIAMMLNDENVPVPSVYNKENKAYGKETTYTIAPVILWDSSRVWKILTAYVYTGAMVLGKTKTLISGKSIVRTVPKGQQFITEGTHEAIVGREEFEKAQLVIKSNSHKVLMGGVDFPLKGKVRCGNCRRVMAHNFKQAVPTFWCREGLELVGQTQCTSEIFQVSDIENAVFQALKKELSLLDALYGDIQKEEQDLKDAHKKANRHKTLMEQELKKLKGEKMRMYEEYAAGTLLLDTYKQKKQECDRRISEVREQIEQSKAEESTQSLVPGTVRAAAEQAENFLNGTRLTANMVSAFVENVFVYGGGRIVVRFKYEQSIQDAARALHKS</sequence>
<gene>
    <name evidence="4" type="ORF">CGS59_09435</name>
</gene>
<dbReference type="SMART" id="SM00857">
    <property type="entry name" value="Resolvase"/>
    <property type="match status" value="1"/>
</dbReference>
<dbReference type="InterPro" id="IPR006119">
    <property type="entry name" value="Resolv_N"/>
</dbReference>
<reference evidence="4 5" key="1">
    <citation type="journal article" date="2017" name="Front. Microbiol.">
        <title>New Insights into the Diversity of the Genus Faecalibacterium.</title>
        <authorList>
            <person name="Benevides L."/>
            <person name="Burman S."/>
            <person name="Martin R."/>
            <person name="Robert V."/>
            <person name="Thomas M."/>
            <person name="Miquel S."/>
            <person name="Chain F."/>
            <person name="Sokol H."/>
            <person name="Bermudez-Humaran L.G."/>
            <person name="Morrison M."/>
            <person name="Langella P."/>
            <person name="Azevedo V.A."/>
            <person name="Chatel J.M."/>
            <person name="Soares S."/>
        </authorList>
    </citation>
    <scope>NUCLEOTIDE SEQUENCE [LARGE SCALE GENOMIC DNA]</scope>
    <source>
        <strain evidence="4 5">CNCM I 4644</strain>
    </source>
</reference>
<evidence type="ECO:0000259" key="3">
    <source>
        <dbReference type="PROSITE" id="PS51737"/>
    </source>
</evidence>
<dbReference type="InterPro" id="IPR011109">
    <property type="entry name" value="DNA_bind_recombinase_dom"/>
</dbReference>
<name>A0A2A7AXF8_9FIRM</name>
<organism evidence="4 5">
    <name type="scientific">Faecalibacterium prausnitzii</name>
    <dbReference type="NCBI Taxonomy" id="853"/>
    <lineage>
        <taxon>Bacteria</taxon>
        <taxon>Bacillati</taxon>
        <taxon>Bacillota</taxon>
        <taxon>Clostridia</taxon>
        <taxon>Eubacteriales</taxon>
        <taxon>Oscillospiraceae</taxon>
        <taxon>Faecalibacterium</taxon>
    </lineage>
</organism>
<accession>A0A2A7AXF8</accession>
<dbReference type="PANTHER" id="PTHR30461:SF23">
    <property type="entry name" value="DNA RECOMBINASE-RELATED"/>
    <property type="match status" value="1"/>
</dbReference>
<feature type="coiled-coil region" evidence="1">
    <location>
        <begin position="387"/>
        <end position="467"/>
    </location>
</feature>
<feature type="domain" description="Recombinase" evidence="3">
    <location>
        <begin position="169"/>
        <end position="314"/>
    </location>
</feature>
<dbReference type="RefSeq" id="WP_097779746.1">
    <property type="nucleotide sequence ID" value="NZ_NMTZ01000020.1"/>
</dbReference>
<dbReference type="SUPFAM" id="SSF53041">
    <property type="entry name" value="Resolvase-like"/>
    <property type="match status" value="1"/>
</dbReference>
<evidence type="ECO:0000313" key="5">
    <source>
        <dbReference type="Proteomes" id="UP000220480"/>
    </source>
</evidence>
<dbReference type="InterPro" id="IPR038109">
    <property type="entry name" value="DNA_bind_recomb_sf"/>
</dbReference>
<dbReference type="GO" id="GO:0000150">
    <property type="term" value="F:DNA strand exchange activity"/>
    <property type="evidence" value="ECO:0007669"/>
    <property type="project" value="InterPro"/>
</dbReference>
<protein>
    <recommendedName>
        <fullName evidence="6">Recombinase</fullName>
    </recommendedName>
</protein>
<dbReference type="Pfam" id="PF00239">
    <property type="entry name" value="Resolvase"/>
    <property type="match status" value="1"/>
</dbReference>
<dbReference type="Proteomes" id="UP000220480">
    <property type="component" value="Unassembled WGS sequence"/>
</dbReference>
<evidence type="ECO:0008006" key="6">
    <source>
        <dbReference type="Google" id="ProtNLM"/>
    </source>
</evidence>
<dbReference type="InterPro" id="IPR050639">
    <property type="entry name" value="SSR_resolvase"/>
</dbReference>
<dbReference type="PROSITE" id="PS51737">
    <property type="entry name" value="RECOMBINASE_DNA_BIND"/>
    <property type="match status" value="1"/>
</dbReference>
<evidence type="ECO:0000313" key="4">
    <source>
        <dbReference type="EMBL" id="PDX83823.1"/>
    </source>
</evidence>
<proteinExistence type="predicted"/>
<dbReference type="InterPro" id="IPR036162">
    <property type="entry name" value="Resolvase-like_N_sf"/>
</dbReference>
<dbReference type="GO" id="GO:0003677">
    <property type="term" value="F:DNA binding"/>
    <property type="evidence" value="ECO:0007669"/>
    <property type="project" value="InterPro"/>
</dbReference>
<dbReference type="PROSITE" id="PS51736">
    <property type="entry name" value="RECOMBINASES_3"/>
    <property type="match status" value="1"/>
</dbReference>
<dbReference type="Gene3D" id="3.90.1750.20">
    <property type="entry name" value="Putative Large Serine Recombinase, Chain B, Domain 2"/>
    <property type="match status" value="1"/>
</dbReference>
<dbReference type="Pfam" id="PF07508">
    <property type="entry name" value="Recombinase"/>
    <property type="match status" value="1"/>
</dbReference>
<dbReference type="AlphaFoldDB" id="A0A2A7AXF8"/>
<evidence type="ECO:0000256" key="1">
    <source>
        <dbReference type="SAM" id="Coils"/>
    </source>
</evidence>
<comment type="caution">
    <text evidence="4">The sequence shown here is derived from an EMBL/GenBank/DDBJ whole genome shotgun (WGS) entry which is preliminary data.</text>
</comment>
<dbReference type="EMBL" id="NMTZ01000020">
    <property type="protein sequence ID" value="PDX83823.1"/>
    <property type="molecule type" value="Genomic_DNA"/>
</dbReference>
<keyword evidence="1" id="KW-0175">Coiled coil</keyword>
<feature type="domain" description="Resolvase/invertase-type recombinase catalytic" evidence="2">
    <location>
        <begin position="1"/>
        <end position="161"/>
    </location>
</feature>
<dbReference type="PANTHER" id="PTHR30461">
    <property type="entry name" value="DNA-INVERTASE FROM LAMBDOID PROPHAGE"/>
    <property type="match status" value="1"/>
</dbReference>
<dbReference type="Gene3D" id="3.40.50.1390">
    <property type="entry name" value="Resolvase, N-terminal catalytic domain"/>
    <property type="match status" value="1"/>
</dbReference>
<evidence type="ECO:0000259" key="2">
    <source>
        <dbReference type="PROSITE" id="PS51736"/>
    </source>
</evidence>